<dbReference type="AlphaFoldDB" id="A0A655P3H4"/>
<evidence type="ECO:0000313" key="2">
    <source>
        <dbReference type="Proteomes" id="UP000044806"/>
    </source>
</evidence>
<reference evidence="1 2" key="1">
    <citation type="submission" date="2015-07" db="EMBL/GenBank/DDBJ databases">
        <authorList>
            <consortium name="Pathogen Informatics"/>
        </authorList>
    </citation>
    <scope>NUCLEOTIDE SEQUENCE [LARGE SCALE GENOMIC DNA]</scope>
    <source>
        <strain evidence="1 2">A51</strain>
    </source>
</reference>
<proteinExistence type="predicted"/>
<evidence type="ECO:0000313" key="1">
    <source>
        <dbReference type="EMBL" id="CRZ90790.1"/>
    </source>
</evidence>
<gene>
    <name evidence="1" type="ORF">ERS013165_00462</name>
</gene>
<dbReference type="Proteomes" id="UP000044806">
    <property type="component" value="Unassembled WGS sequence"/>
</dbReference>
<protein>
    <submittedName>
        <fullName evidence="1">Uncharacterized protein</fullName>
    </submittedName>
</protein>
<name>A0A655P3H4_VIBCL</name>
<organism evidence="1 2">
    <name type="scientific">Vibrio cholerae</name>
    <dbReference type="NCBI Taxonomy" id="666"/>
    <lineage>
        <taxon>Bacteria</taxon>
        <taxon>Pseudomonadati</taxon>
        <taxon>Pseudomonadota</taxon>
        <taxon>Gammaproteobacteria</taxon>
        <taxon>Vibrionales</taxon>
        <taxon>Vibrionaceae</taxon>
        <taxon>Vibrio</taxon>
    </lineage>
</organism>
<dbReference type="EMBL" id="CWOW01000002">
    <property type="protein sequence ID" value="CRZ90790.1"/>
    <property type="molecule type" value="Genomic_DNA"/>
</dbReference>
<sequence length="62" mass="7405">MGVVVNLSSITLSFQQRQVPHVLLRLWRDQRFNRTVHRQCIGFFIAGWEVLQRRQNVHFITA</sequence>
<accession>A0A655P3H4</accession>